<dbReference type="Gene3D" id="3.40.630.30">
    <property type="match status" value="1"/>
</dbReference>
<dbReference type="InterPro" id="IPR016181">
    <property type="entry name" value="Acyl_CoA_acyltransferase"/>
</dbReference>
<name>A0ABX8WGY5_9HYPH</name>
<dbReference type="RefSeq" id="WP_220305207.1">
    <property type="nucleotide sequence ID" value="NZ_CP080590.1"/>
</dbReference>
<evidence type="ECO:0000259" key="1">
    <source>
        <dbReference type="PROSITE" id="PS51186"/>
    </source>
</evidence>
<dbReference type="Pfam" id="PF00583">
    <property type="entry name" value="Acetyltransf_1"/>
    <property type="match status" value="1"/>
</dbReference>
<keyword evidence="3" id="KW-1185">Reference proteome</keyword>
<organism evidence="2 3">
    <name type="scientific">Devosia salina</name>
    <dbReference type="NCBI Taxonomy" id="2860336"/>
    <lineage>
        <taxon>Bacteria</taxon>
        <taxon>Pseudomonadati</taxon>
        <taxon>Pseudomonadota</taxon>
        <taxon>Alphaproteobacteria</taxon>
        <taxon>Hyphomicrobiales</taxon>
        <taxon>Devosiaceae</taxon>
        <taxon>Devosia</taxon>
    </lineage>
</organism>
<dbReference type="CDD" id="cd04301">
    <property type="entry name" value="NAT_SF"/>
    <property type="match status" value="1"/>
</dbReference>
<dbReference type="SUPFAM" id="SSF55729">
    <property type="entry name" value="Acyl-CoA N-acyltransferases (Nat)"/>
    <property type="match status" value="1"/>
</dbReference>
<feature type="domain" description="N-acetyltransferase" evidence="1">
    <location>
        <begin position="1"/>
        <end position="142"/>
    </location>
</feature>
<evidence type="ECO:0000313" key="2">
    <source>
        <dbReference type="EMBL" id="QYO76742.1"/>
    </source>
</evidence>
<dbReference type="InterPro" id="IPR000182">
    <property type="entry name" value="GNAT_dom"/>
</dbReference>
<protein>
    <submittedName>
        <fullName evidence="2">GNAT family N-acetyltransferase</fullName>
    </submittedName>
</protein>
<dbReference type="Proteomes" id="UP000825799">
    <property type="component" value="Chromosome"/>
</dbReference>
<sequence>MVEIVFEPEPLPETRAAILEGLIAFNQKQTGGTQSPPRNIAIALRDPARGEAVGGLTARIGYSRMFVELLYVPEHLRGQRLGEKLMLEAEAVARREGCTGIWLDTFSFQAPGFYKKLGYTEFGTLADYPPGFTRHYLHKNLS</sequence>
<reference evidence="2 3" key="1">
    <citation type="submission" date="2021-08" db="EMBL/GenBank/DDBJ databases">
        <title>Devosia salina sp. nov., isolated from the South China Sea sediment.</title>
        <authorList>
            <person name="Zhou Z."/>
        </authorList>
    </citation>
    <scope>NUCLEOTIDE SEQUENCE [LARGE SCALE GENOMIC DNA]</scope>
    <source>
        <strain evidence="2 3">SCS-3</strain>
    </source>
</reference>
<dbReference type="PROSITE" id="PS51186">
    <property type="entry name" value="GNAT"/>
    <property type="match status" value="1"/>
</dbReference>
<proteinExistence type="predicted"/>
<dbReference type="EMBL" id="CP080590">
    <property type="protein sequence ID" value="QYO76742.1"/>
    <property type="molecule type" value="Genomic_DNA"/>
</dbReference>
<gene>
    <name evidence="2" type="ORF">K1X15_19565</name>
</gene>
<accession>A0ABX8WGY5</accession>
<evidence type="ECO:0000313" key="3">
    <source>
        <dbReference type="Proteomes" id="UP000825799"/>
    </source>
</evidence>